<feature type="domain" description="Peptidase M16 N-terminal" evidence="9">
    <location>
        <begin position="82"/>
        <end position="212"/>
    </location>
</feature>
<comment type="caution">
    <text evidence="12">The sequence shown here is derived from an EMBL/GenBank/DDBJ whole genome shotgun (WGS) entry which is preliminary data.</text>
</comment>
<evidence type="ECO:0000313" key="12">
    <source>
        <dbReference type="EMBL" id="KAF3532731.1"/>
    </source>
</evidence>
<keyword evidence="4" id="KW-0378">Hydrolase</keyword>
<comment type="similarity">
    <text evidence="1 7">Belongs to the peptidase M16 family.</text>
</comment>
<dbReference type="InterPro" id="IPR011249">
    <property type="entry name" value="Metalloenz_LuxS/M16"/>
</dbReference>
<dbReference type="InterPro" id="IPR001431">
    <property type="entry name" value="Pept_M16_Zn_BS"/>
</dbReference>
<dbReference type="PROSITE" id="PS00143">
    <property type="entry name" value="INSULINASE"/>
    <property type="match status" value="1"/>
</dbReference>
<feature type="domain" description="Peptidase M16 C-terminal" evidence="10">
    <location>
        <begin position="236"/>
        <end position="393"/>
    </location>
</feature>
<dbReference type="InterPro" id="IPR007863">
    <property type="entry name" value="Peptidase_M16_C"/>
</dbReference>
<evidence type="ECO:0000256" key="5">
    <source>
        <dbReference type="ARBA" id="ARBA00022833"/>
    </source>
</evidence>
<sequence>MVAVSDEGGGRSGPSNVRRGKKPEVKARYVVLSKGDITPNMDVQDVILLPNSKKQFRSIELKNGLCALLVSDPELEWNGSPAAVSMAVRAGNFLDPPEAQGLAHFLEHMLFLGSDKFPMENALDNYLNMHGGDSTAATDDDHTIFFLFAESKLLKHVLDMFARPFIAPLMKPDSMNREIKSIDSEFEILKESDTHRLYQLRRHTSKNDHAYNRFTAGNKKSLRSKNMNALLTRRTKTFFADHYHGGSMKLCVIGGDSLTDLERWVRKYFDGVKDGPKSMHAINPPKPIWDASKLHVIESVECLTALQLVWMLPPYSENNHLEMPEVYLIEVLSNQSKESLYGFFKEKDWVADIEVSLEGYLGDYRSGGRLFSFSLYLTSSYWKMKEIESDCIDVSGMAANSPSDFARYLSVNMLKYPIAHVVSADYVRKSWNPKAIVDLMKEFTPKNMRIDLIVNSLSAADPRTEPWFGTHFIEEQIPLEMIKKWSNISEVDLYSQIFIEGLCYGDMLENEANEISEIFERSFEEPRTPKVRNESASDRVKLNHPDSRKDAYVFKKSETNSMAKVYFQTSNPEYKLNEEEDGARLSLFSAIIKQELYDQLRTKKQLGYDVSCYKDENLPEETFQSYKKSVESGLFDDINSKWKEIVCKRYKFDCHEKEAKEVEFIEDYELRFWYDKYFKESSSSCRKLSVGIWGGQHQEEEEEGCDNG</sequence>
<evidence type="ECO:0000256" key="7">
    <source>
        <dbReference type="RuleBase" id="RU004447"/>
    </source>
</evidence>
<feature type="domain" description="Peptidase M16 C-terminal" evidence="10">
    <location>
        <begin position="503"/>
        <end position="618"/>
    </location>
</feature>
<feature type="domain" description="Peptidase M16 middle/third" evidence="11">
    <location>
        <begin position="400"/>
        <end position="488"/>
    </location>
</feature>
<keyword evidence="6" id="KW-0482">Metalloprotease</keyword>
<evidence type="ECO:0000256" key="1">
    <source>
        <dbReference type="ARBA" id="ARBA00007261"/>
    </source>
</evidence>
<evidence type="ECO:0000259" key="11">
    <source>
        <dbReference type="Pfam" id="PF16187"/>
    </source>
</evidence>
<evidence type="ECO:0000259" key="9">
    <source>
        <dbReference type="Pfam" id="PF00675"/>
    </source>
</evidence>
<evidence type="ECO:0000256" key="4">
    <source>
        <dbReference type="ARBA" id="ARBA00022801"/>
    </source>
</evidence>
<evidence type="ECO:0000313" key="13">
    <source>
        <dbReference type="Proteomes" id="UP000266723"/>
    </source>
</evidence>
<feature type="region of interest" description="Disordered" evidence="8">
    <location>
        <begin position="1"/>
        <end position="20"/>
    </location>
</feature>
<dbReference type="Gene3D" id="3.30.830.10">
    <property type="entry name" value="Metalloenzyme, LuxS/M16 peptidase-like"/>
    <property type="match status" value="5"/>
</dbReference>
<protein>
    <recommendedName>
        <fullName evidence="14">Peptidase M16 N-terminal domain-containing protein</fullName>
    </recommendedName>
</protein>
<dbReference type="PANTHER" id="PTHR43690">
    <property type="entry name" value="NARDILYSIN"/>
    <property type="match status" value="1"/>
</dbReference>
<keyword evidence="13" id="KW-1185">Reference proteome</keyword>
<dbReference type="Proteomes" id="UP000266723">
    <property type="component" value="Unassembled WGS sequence"/>
</dbReference>
<keyword evidence="3" id="KW-0479">Metal-binding</keyword>
<evidence type="ECO:0000259" key="10">
    <source>
        <dbReference type="Pfam" id="PF05193"/>
    </source>
</evidence>
<dbReference type="InterPro" id="IPR050626">
    <property type="entry name" value="Peptidase_M16"/>
</dbReference>
<dbReference type="Pfam" id="PF05193">
    <property type="entry name" value="Peptidase_M16_C"/>
    <property type="match status" value="2"/>
</dbReference>
<dbReference type="EMBL" id="QGKV02001507">
    <property type="protein sequence ID" value="KAF3532731.1"/>
    <property type="molecule type" value="Genomic_DNA"/>
</dbReference>
<dbReference type="PANTHER" id="PTHR43690:SF28">
    <property type="entry name" value="PEPTIDASE M16 N-TERMINAL DOMAIN-CONTAINING PROTEIN"/>
    <property type="match status" value="1"/>
</dbReference>
<dbReference type="InterPro" id="IPR032632">
    <property type="entry name" value="Peptidase_M16_M"/>
</dbReference>
<evidence type="ECO:0008006" key="14">
    <source>
        <dbReference type="Google" id="ProtNLM"/>
    </source>
</evidence>
<evidence type="ECO:0000256" key="2">
    <source>
        <dbReference type="ARBA" id="ARBA00022670"/>
    </source>
</evidence>
<proteinExistence type="inferred from homology"/>
<accession>A0ABQ7BKT1</accession>
<organism evidence="12 13">
    <name type="scientific">Brassica cretica</name>
    <name type="common">Mustard</name>
    <dbReference type="NCBI Taxonomy" id="69181"/>
    <lineage>
        <taxon>Eukaryota</taxon>
        <taxon>Viridiplantae</taxon>
        <taxon>Streptophyta</taxon>
        <taxon>Embryophyta</taxon>
        <taxon>Tracheophyta</taxon>
        <taxon>Spermatophyta</taxon>
        <taxon>Magnoliopsida</taxon>
        <taxon>eudicotyledons</taxon>
        <taxon>Gunneridae</taxon>
        <taxon>Pentapetalae</taxon>
        <taxon>rosids</taxon>
        <taxon>malvids</taxon>
        <taxon>Brassicales</taxon>
        <taxon>Brassicaceae</taxon>
        <taxon>Brassiceae</taxon>
        <taxon>Brassica</taxon>
    </lineage>
</organism>
<keyword evidence="5" id="KW-0862">Zinc</keyword>
<evidence type="ECO:0000256" key="8">
    <source>
        <dbReference type="SAM" id="MobiDB-lite"/>
    </source>
</evidence>
<evidence type="ECO:0000256" key="6">
    <source>
        <dbReference type="ARBA" id="ARBA00023049"/>
    </source>
</evidence>
<keyword evidence="2" id="KW-0645">Protease</keyword>
<gene>
    <name evidence="12" type="ORF">DY000_02042250</name>
</gene>
<dbReference type="InterPro" id="IPR011765">
    <property type="entry name" value="Pept_M16_N"/>
</dbReference>
<evidence type="ECO:0000256" key="3">
    <source>
        <dbReference type="ARBA" id="ARBA00022723"/>
    </source>
</evidence>
<dbReference type="SUPFAM" id="SSF63411">
    <property type="entry name" value="LuxS/MPP-like metallohydrolase"/>
    <property type="match status" value="3"/>
</dbReference>
<reference evidence="12 13" key="1">
    <citation type="journal article" date="2020" name="BMC Genomics">
        <title>Intraspecific diversification of the crop wild relative Brassica cretica Lam. using demographic model selection.</title>
        <authorList>
            <person name="Kioukis A."/>
            <person name="Michalopoulou V.A."/>
            <person name="Briers L."/>
            <person name="Pirintsos S."/>
            <person name="Studholme D.J."/>
            <person name="Pavlidis P."/>
            <person name="Sarris P.F."/>
        </authorList>
    </citation>
    <scope>NUCLEOTIDE SEQUENCE [LARGE SCALE GENOMIC DNA]</scope>
    <source>
        <strain evidence="13">cv. PFS-1207/04</strain>
    </source>
</reference>
<name>A0ABQ7BKT1_BRACR</name>
<dbReference type="Pfam" id="PF00675">
    <property type="entry name" value="Peptidase_M16"/>
    <property type="match status" value="1"/>
</dbReference>
<dbReference type="Pfam" id="PF16187">
    <property type="entry name" value="Peptidase_M16_M"/>
    <property type="match status" value="1"/>
</dbReference>